<dbReference type="PROSITE" id="PS50088">
    <property type="entry name" value="ANK_REPEAT"/>
    <property type="match status" value="1"/>
</dbReference>
<dbReference type="OrthoDB" id="6017at2759"/>
<dbReference type="Gene3D" id="1.20.920.10">
    <property type="entry name" value="Bromodomain-like"/>
    <property type="match status" value="1"/>
</dbReference>
<comment type="subcellular location">
    <subcellularLocation>
        <location evidence="1">Nucleus</location>
    </subcellularLocation>
</comment>
<evidence type="ECO:0000256" key="5">
    <source>
        <dbReference type="ARBA" id="ARBA00023117"/>
    </source>
</evidence>
<accession>A0A9P6KCU3</accession>
<feature type="repeat" description="ANK" evidence="8">
    <location>
        <begin position="123"/>
        <end position="155"/>
    </location>
</feature>
<feature type="compositionally biased region" description="Low complexity" evidence="10">
    <location>
        <begin position="605"/>
        <end position="660"/>
    </location>
</feature>
<feature type="region of interest" description="Disordered" evidence="10">
    <location>
        <begin position="532"/>
        <end position="716"/>
    </location>
</feature>
<proteinExistence type="predicted"/>
<feature type="compositionally biased region" description="Basic residues" evidence="10">
    <location>
        <begin position="548"/>
        <end position="566"/>
    </location>
</feature>
<keyword evidence="2" id="KW-0677">Repeat</keyword>
<evidence type="ECO:0000256" key="4">
    <source>
        <dbReference type="ARBA" id="ARBA00023015"/>
    </source>
</evidence>
<dbReference type="SUPFAM" id="SSF47370">
    <property type="entry name" value="Bromodomain"/>
    <property type="match status" value="1"/>
</dbReference>
<dbReference type="InterPro" id="IPR001487">
    <property type="entry name" value="Bromodomain"/>
</dbReference>
<dbReference type="Proteomes" id="UP000780801">
    <property type="component" value="Unassembled WGS sequence"/>
</dbReference>
<dbReference type="InterPro" id="IPR036427">
    <property type="entry name" value="Bromodomain-like_sf"/>
</dbReference>
<reference evidence="13" key="1">
    <citation type="journal article" date="2020" name="Fungal Divers.">
        <title>Resolving the Mortierellaceae phylogeny through synthesis of multi-gene phylogenetics and phylogenomics.</title>
        <authorList>
            <person name="Vandepol N."/>
            <person name="Liber J."/>
            <person name="Desiro A."/>
            <person name="Na H."/>
            <person name="Kennedy M."/>
            <person name="Barry K."/>
            <person name="Grigoriev I.V."/>
            <person name="Miller A.N."/>
            <person name="O'Donnell K."/>
            <person name="Stajich J.E."/>
            <person name="Bonito G."/>
        </authorList>
    </citation>
    <scope>NUCLEOTIDE SEQUENCE</scope>
    <source>
        <strain evidence="13">KOD1015</strain>
    </source>
</reference>
<dbReference type="SMART" id="SM00297">
    <property type="entry name" value="BROMO"/>
    <property type="match status" value="1"/>
</dbReference>
<evidence type="ECO:0000256" key="7">
    <source>
        <dbReference type="ARBA" id="ARBA00023242"/>
    </source>
</evidence>
<evidence type="ECO:0000256" key="2">
    <source>
        <dbReference type="ARBA" id="ARBA00022737"/>
    </source>
</evidence>
<dbReference type="SMART" id="SM00248">
    <property type="entry name" value="ANK"/>
    <property type="match status" value="2"/>
</dbReference>
<dbReference type="EMBL" id="JAABOA010002222">
    <property type="protein sequence ID" value="KAF9580193.1"/>
    <property type="molecule type" value="Genomic_DNA"/>
</dbReference>
<dbReference type="Pfam" id="PF01426">
    <property type="entry name" value="BAH"/>
    <property type="match status" value="1"/>
</dbReference>
<dbReference type="Pfam" id="PF12796">
    <property type="entry name" value="Ank_2"/>
    <property type="match status" value="1"/>
</dbReference>
<keyword evidence="5 9" id="KW-0103">Bromodomain</keyword>
<feature type="compositionally biased region" description="Basic and acidic residues" evidence="10">
    <location>
        <begin position="219"/>
        <end position="233"/>
    </location>
</feature>
<evidence type="ECO:0000256" key="10">
    <source>
        <dbReference type="SAM" id="MobiDB-lite"/>
    </source>
</evidence>
<dbReference type="SUPFAM" id="SSF48403">
    <property type="entry name" value="Ankyrin repeat"/>
    <property type="match status" value="1"/>
</dbReference>
<gene>
    <name evidence="13" type="ORF">BGW38_003263</name>
</gene>
<dbReference type="PANTHER" id="PTHR16062:SF19">
    <property type="entry name" value="PROTEIN POLYBROMO-1"/>
    <property type="match status" value="1"/>
</dbReference>
<evidence type="ECO:0000313" key="14">
    <source>
        <dbReference type="Proteomes" id="UP000780801"/>
    </source>
</evidence>
<keyword evidence="7" id="KW-0539">Nucleus</keyword>
<dbReference type="InterPro" id="IPR001025">
    <property type="entry name" value="BAH_dom"/>
</dbReference>
<dbReference type="Pfam" id="PF00439">
    <property type="entry name" value="Bromodomain"/>
    <property type="match status" value="1"/>
</dbReference>
<dbReference type="InterPro" id="IPR002110">
    <property type="entry name" value="Ankyrin_rpt"/>
</dbReference>
<evidence type="ECO:0000256" key="6">
    <source>
        <dbReference type="ARBA" id="ARBA00023163"/>
    </source>
</evidence>
<evidence type="ECO:0000256" key="1">
    <source>
        <dbReference type="ARBA" id="ARBA00004123"/>
    </source>
</evidence>
<evidence type="ECO:0008006" key="15">
    <source>
        <dbReference type="Google" id="ProtNLM"/>
    </source>
</evidence>
<evidence type="ECO:0000313" key="13">
    <source>
        <dbReference type="EMBL" id="KAF9580193.1"/>
    </source>
</evidence>
<feature type="region of interest" description="Disordered" evidence="10">
    <location>
        <begin position="211"/>
        <end position="236"/>
    </location>
</feature>
<dbReference type="PROSITE" id="PS00633">
    <property type="entry name" value="BROMODOMAIN_1"/>
    <property type="match status" value="1"/>
</dbReference>
<keyword evidence="6" id="KW-0804">Transcription</keyword>
<evidence type="ECO:0000256" key="9">
    <source>
        <dbReference type="PROSITE-ProRule" id="PRU00035"/>
    </source>
</evidence>
<feature type="domain" description="BAH" evidence="12">
    <location>
        <begin position="373"/>
        <end position="487"/>
    </location>
</feature>
<evidence type="ECO:0000259" key="11">
    <source>
        <dbReference type="PROSITE" id="PS50014"/>
    </source>
</evidence>
<feature type="compositionally biased region" description="Low complexity" evidence="10">
    <location>
        <begin position="667"/>
        <end position="703"/>
    </location>
</feature>
<organism evidence="13 14">
    <name type="scientific">Lunasporangiospora selenospora</name>
    <dbReference type="NCBI Taxonomy" id="979761"/>
    <lineage>
        <taxon>Eukaryota</taxon>
        <taxon>Fungi</taxon>
        <taxon>Fungi incertae sedis</taxon>
        <taxon>Mucoromycota</taxon>
        <taxon>Mortierellomycotina</taxon>
        <taxon>Mortierellomycetes</taxon>
        <taxon>Mortierellales</taxon>
        <taxon>Mortierellaceae</taxon>
        <taxon>Lunasporangiospora</taxon>
    </lineage>
</organism>
<dbReference type="Gene3D" id="1.25.40.20">
    <property type="entry name" value="Ankyrin repeat-containing domain"/>
    <property type="match status" value="1"/>
</dbReference>
<dbReference type="InterPro" id="IPR018359">
    <property type="entry name" value="Bromodomain_CS"/>
</dbReference>
<dbReference type="SMART" id="SM00439">
    <property type="entry name" value="BAH"/>
    <property type="match status" value="1"/>
</dbReference>
<dbReference type="PROSITE" id="PS51038">
    <property type="entry name" value="BAH"/>
    <property type="match status" value="1"/>
</dbReference>
<evidence type="ECO:0000256" key="3">
    <source>
        <dbReference type="ARBA" id="ARBA00022853"/>
    </source>
</evidence>
<dbReference type="PRINTS" id="PR00503">
    <property type="entry name" value="BROMODOMAIN"/>
</dbReference>
<name>A0A9P6KCU3_9FUNG</name>
<feature type="compositionally biased region" description="Acidic residues" evidence="10">
    <location>
        <begin position="569"/>
        <end position="589"/>
    </location>
</feature>
<keyword evidence="4" id="KW-0805">Transcription regulation</keyword>
<sequence length="1015" mass="114782">MTLNSCFEWILEPAAIQSLAQANAHLGTRSCPTKAFRAITIKFLANSYGPFALTAKAVKSPEPPRLKIKLKQPEQATLTDSELKKMFVAIEENDVKTMKFYLSQKNIHPDTLFETNIFEESSFTWSALHAAAYYGSKNIIPLLMEHNANVELHDTWYKGRPLAWAAFGGHIDVAKMLIDKYGADKKAENEHGQVALELVYDLTPEWEKVFSDATSRPKNKSDSSSKPSKDNKGSKPLSEAFTELYKLVLSHKDKSGRELADAFLALPSKEEYPEYYEIIKSPMSLQLVLSRIKSGHYKNVNEFDKEFQLVFENALIFNEDSSRINKDARTLLKFFNTRKKDVFAAHKLVENPKTTALDKADRVVVKAHTKGNVSYRVGEFVELSDPNRTIILIERLEADSKKSLYVAGSKFLRPHQTLQVPGQTFYEKEVLKTSGEWEYDFELVNHKVYVQAHKDYVRGKVLEFDPKDVYVCENRYSETGKSAFLIKDWKRVYTIDPLPTSVKPYPSPIKLPKFEVKSTVTADTILDNIGRFNGRRSASGANLDSRRINKRPRPPKKAKPPSKRKHSESDDDENGEDDEGDDEDEEVDVDGVTSPAQAAHRRRSSQTQRQTLQQHQQHQQHQQQQHQQQQQQPPKQQQQMPPHLQHQMHPQQQVQMPQHQLPHHMQHPQMQHHQMHQMQQMQMQQPHPGHPQQHQFPQLNPQYPQQPPYSHPMQQQSYPMQQPQHARRVSSNMNPSMMGVNPNMGANPNMLNHQQQQMLMHQQQQQQMYQQQQQGLQYPPHQMHPGMQPPQQASQQAPQQAPQHYPQQSPQPQLPQPTPGLPQSPTASVQSMGSPGSPSRMQQVPGTPMIDPRTGAAMSSTSPQPFSSADMATVYDPNVGSRKGHAMLQSIAVDAEDKSFVMSLSTDSFAHSISVQQQVSSITLIPLLANQLAPIQQQVGLTVFHNGRKLTPTGLVALPAMPQIGHQVFSIGLSPGQNTIDIWVTAPVGGLFQGGPAGGKPETQEYYVFVQKNSI</sequence>
<dbReference type="InterPro" id="IPR036770">
    <property type="entry name" value="Ankyrin_rpt-contain_sf"/>
</dbReference>
<feature type="compositionally biased region" description="Low complexity" evidence="10">
    <location>
        <begin position="755"/>
        <end position="811"/>
    </location>
</feature>
<keyword evidence="8" id="KW-0040">ANK repeat</keyword>
<feature type="domain" description="Bromo" evidence="11">
    <location>
        <begin position="255"/>
        <end position="325"/>
    </location>
</feature>
<dbReference type="InterPro" id="IPR037382">
    <property type="entry name" value="Rsc/polybromo"/>
</dbReference>
<dbReference type="PROSITE" id="PS50297">
    <property type="entry name" value="ANK_REP_REGION"/>
    <property type="match status" value="1"/>
</dbReference>
<protein>
    <recommendedName>
        <fullName evidence="15">Ankyrin repeat-containing protein</fullName>
    </recommendedName>
</protein>
<evidence type="ECO:0000259" key="12">
    <source>
        <dbReference type="PROSITE" id="PS51038"/>
    </source>
</evidence>
<evidence type="ECO:0000256" key="8">
    <source>
        <dbReference type="PROSITE-ProRule" id="PRU00023"/>
    </source>
</evidence>
<dbReference type="PANTHER" id="PTHR16062">
    <property type="entry name" value="SWI/SNF-RELATED"/>
    <property type="match status" value="1"/>
</dbReference>
<dbReference type="GO" id="GO:0006368">
    <property type="term" value="P:transcription elongation by RNA polymerase II"/>
    <property type="evidence" value="ECO:0007669"/>
    <property type="project" value="TreeGrafter"/>
</dbReference>
<feature type="compositionally biased region" description="Polar residues" evidence="10">
    <location>
        <begin position="826"/>
        <end position="845"/>
    </location>
</feature>
<dbReference type="InterPro" id="IPR043151">
    <property type="entry name" value="BAH_sf"/>
</dbReference>
<dbReference type="Gene3D" id="2.30.30.490">
    <property type="match status" value="1"/>
</dbReference>
<dbReference type="PROSITE" id="PS50014">
    <property type="entry name" value="BROMODOMAIN_2"/>
    <property type="match status" value="1"/>
</dbReference>
<dbReference type="GO" id="GO:0003682">
    <property type="term" value="F:chromatin binding"/>
    <property type="evidence" value="ECO:0007669"/>
    <property type="project" value="InterPro"/>
</dbReference>
<feature type="region of interest" description="Disordered" evidence="10">
    <location>
        <begin position="755"/>
        <end position="869"/>
    </location>
</feature>
<feature type="compositionally biased region" description="Pro residues" evidence="10">
    <location>
        <begin position="812"/>
        <end position="822"/>
    </location>
</feature>
<dbReference type="GO" id="GO:0006338">
    <property type="term" value="P:chromatin remodeling"/>
    <property type="evidence" value="ECO:0007669"/>
    <property type="project" value="InterPro"/>
</dbReference>
<dbReference type="AlphaFoldDB" id="A0A9P6KCU3"/>
<keyword evidence="14" id="KW-1185">Reference proteome</keyword>
<comment type="caution">
    <text evidence="13">The sequence shown here is derived from an EMBL/GenBank/DDBJ whole genome shotgun (WGS) entry which is preliminary data.</text>
</comment>
<keyword evidence="3" id="KW-0156">Chromatin regulator</keyword>
<dbReference type="GO" id="GO:0016586">
    <property type="term" value="C:RSC-type complex"/>
    <property type="evidence" value="ECO:0007669"/>
    <property type="project" value="InterPro"/>
</dbReference>
<feature type="compositionally biased region" description="Polar residues" evidence="10">
    <location>
        <begin position="857"/>
        <end position="867"/>
    </location>
</feature>